<protein>
    <submittedName>
        <fullName evidence="1">Uncharacterized protein</fullName>
    </submittedName>
</protein>
<gene>
    <name evidence="1" type="ORF">M8T91_13820</name>
</gene>
<reference evidence="1 2" key="1">
    <citation type="submission" date="2022-05" db="EMBL/GenBank/DDBJ databases">
        <title>Microbulbifer sp. nov., isolated from sponge.</title>
        <authorList>
            <person name="Gao L."/>
        </authorList>
    </citation>
    <scope>NUCLEOTIDE SEQUENCE [LARGE SCALE GENOMIC DNA]</scope>
    <source>
        <strain evidence="1 2">MI-G</strain>
    </source>
</reference>
<accession>A0ABY9EA43</accession>
<evidence type="ECO:0000313" key="1">
    <source>
        <dbReference type="EMBL" id="WKD48963.1"/>
    </source>
</evidence>
<dbReference type="Proteomes" id="UP001321520">
    <property type="component" value="Chromosome"/>
</dbReference>
<dbReference type="RefSeq" id="WP_301414749.1">
    <property type="nucleotide sequence ID" value="NZ_CP098023.1"/>
</dbReference>
<proteinExistence type="predicted"/>
<dbReference type="EMBL" id="CP098023">
    <property type="protein sequence ID" value="WKD48963.1"/>
    <property type="molecule type" value="Genomic_DNA"/>
</dbReference>
<organism evidence="1 2">
    <name type="scientific">Microbulbifer spongiae</name>
    <dbReference type="NCBI Taxonomy" id="2944933"/>
    <lineage>
        <taxon>Bacteria</taxon>
        <taxon>Pseudomonadati</taxon>
        <taxon>Pseudomonadota</taxon>
        <taxon>Gammaproteobacteria</taxon>
        <taxon>Cellvibrionales</taxon>
        <taxon>Microbulbiferaceae</taxon>
        <taxon>Microbulbifer</taxon>
    </lineage>
</organism>
<keyword evidence="2" id="KW-1185">Reference proteome</keyword>
<sequence length="74" mass="8053">MYCDDHVLNKGTITYKAITNFPVLAGHTWRCSVGTIRTPVNDGGNTEPDVSWSVDTGMWLTEKLQADHCKAGGA</sequence>
<evidence type="ECO:0000313" key="2">
    <source>
        <dbReference type="Proteomes" id="UP001321520"/>
    </source>
</evidence>
<name>A0ABY9EA43_9GAMM</name>